<feature type="domain" description="PiggyBac transposable element-derived protein" evidence="1">
    <location>
        <begin position="79"/>
        <end position="190"/>
    </location>
</feature>
<dbReference type="EMBL" id="KZ309479">
    <property type="protein sequence ID" value="KAG8238962.1"/>
    <property type="molecule type" value="Genomic_DNA"/>
</dbReference>
<comment type="caution">
    <text evidence="2">The sequence shown here is derived from an EMBL/GenBank/DDBJ whole genome shotgun (WGS) entry which is preliminary data.</text>
</comment>
<dbReference type="AlphaFoldDB" id="A0A8K0KQH7"/>
<proteinExistence type="predicted"/>
<name>A0A8K0KQH7_LADFU</name>
<evidence type="ECO:0000259" key="1">
    <source>
        <dbReference type="Pfam" id="PF13843"/>
    </source>
</evidence>
<dbReference type="OrthoDB" id="7398560at2759"/>
<evidence type="ECO:0000313" key="3">
    <source>
        <dbReference type="Proteomes" id="UP000792457"/>
    </source>
</evidence>
<sequence>MRVVKKGQDTLVTSVAREERVTAIPFQTVVFGNDSKTAMFSQAPLAWLPAFTLGMTLLKPFPALAISPEAVQFLTTAATPFEGTNRTVTCDNWFTTTPLLTRMLDQPFNMSVTGTIRKNKREIPMEMKLASKYPPETKFCQTKDITLLSHTPKKNKIILVASTYLHTQEITDGKPNFILHYNDTKGGMDTLINCATPTQSLGE</sequence>
<reference evidence="2" key="2">
    <citation type="submission" date="2017-10" db="EMBL/GenBank/DDBJ databases">
        <title>Ladona fulva Genome sequencing and assembly.</title>
        <authorList>
            <person name="Murali S."/>
            <person name="Richards S."/>
            <person name="Bandaranaike D."/>
            <person name="Bellair M."/>
            <person name="Blankenburg K."/>
            <person name="Chao H."/>
            <person name="Dinh H."/>
            <person name="Doddapaneni H."/>
            <person name="Dugan-Rocha S."/>
            <person name="Elkadiri S."/>
            <person name="Gnanaolivu R."/>
            <person name="Hernandez B."/>
            <person name="Skinner E."/>
            <person name="Javaid M."/>
            <person name="Lee S."/>
            <person name="Li M."/>
            <person name="Ming W."/>
            <person name="Munidasa M."/>
            <person name="Muniz J."/>
            <person name="Nguyen L."/>
            <person name="Hughes D."/>
            <person name="Osuji N."/>
            <person name="Pu L.-L."/>
            <person name="Puazo M."/>
            <person name="Qu C."/>
            <person name="Quiroz J."/>
            <person name="Raj R."/>
            <person name="Weissenberger G."/>
            <person name="Xin Y."/>
            <person name="Zou X."/>
            <person name="Han Y."/>
            <person name="Worley K."/>
            <person name="Muzny D."/>
            <person name="Gibbs R."/>
        </authorList>
    </citation>
    <scope>NUCLEOTIDE SEQUENCE</scope>
    <source>
        <strain evidence="2">Sampled in the wild</strain>
    </source>
</reference>
<organism evidence="2 3">
    <name type="scientific">Ladona fulva</name>
    <name type="common">Scarce chaser dragonfly</name>
    <name type="synonym">Libellula fulva</name>
    <dbReference type="NCBI Taxonomy" id="123851"/>
    <lineage>
        <taxon>Eukaryota</taxon>
        <taxon>Metazoa</taxon>
        <taxon>Ecdysozoa</taxon>
        <taxon>Arthropoda</taxon>
        <taxon>Hexapoda</taxon>
        <taxon>Insecta</taxon>
        <taxon>Pterygota</taxon>
        <taxon>Palaeoptera</taxon>
        <taxon>Odonata</taxon>
        <taxon>Epiprocta</taxon>
        <taxon>Anisoptera</taxon>
        <taxon>Libelluloidea</taxon>
        <taxon>Libellulidae</taxon>
        <taxon>Ladona</taxon>
    </lineage>
</organism>
<dbReference type="Pfam" id="PF13843">
    <property type="entry name" value="DDE_Tnp_1_7"/>
    <property type="match status" value="1"/>
</dbReference>
<dbReference type="Proteomes" id="UP000792457">
    <property type="component" value="Unassembled WGS sequence"/>
</dbReference>
<protein>
    <recommendedName>
        <fullName evidence="1">PiggyBac transposable element-derived protein domain-containing protein</fullName>
    </recommendedName>
</protein>
<evidence type="ECO:0000313" key="2">
    <source>
        <dbReference type="EMBL" id="KAG8238962.1"/>
    </source>
</evidence>
<dbReference type="InterPro" id="IPR029526">
    <property type="entry name" value="PGBD"/>
</dbReference>
<keyword evidence="3" id="KW-1185">Reference proteome</keyword>
<accession>A0A8K0KQH7</accession>
<reference evidence="2" key="1">
    <citation type="submission" date="2013-04" db="EMBL/GenBank/DDBJ databases">
        <authorList>
            <person name="Qu J."/>
            <person name="Murali S.C."/>
            <person name="Bandaranaike D."/>
            <person name="Bellair M."/>
            <person name="Blankenburg K."/>
            <person name="Chao H."/>
            <person name="Dinh H."/>
            <person name="Doddapaneni H."/>
            <person name="Downs B."/>
            <person name="Dugan-Rocha S."/>
            <person name="Elkadiri S."/>
            <person name="Gnanaolivu R.D."/>
            <person name="Hernandez B."/>
            <person name="Javaid M."/>
            <person name="Jayaseelan J.C."/>
            <person name="Lee S."/>
            <person name="Li M."/>
            <person name="Ming W."/>
            <person name="Munidasa M."/>
            <person name="Muniz J."/>
            <person name="Nguyen L."/>
            <person name="Ongeri F."/>
            <person name="Osuji N."/>
            <person name="Pu L.-L."/>
            <person name="Puazo M."/>
            <person name="Qu C."/>
            <person name="Quiroz J."/>
            <person name="Raj R."/>
            <person name="Weissenberger G."/>
            <person name="Xin Y."/>
            <person name="Zou X."/>
            <person name="Han Y."/>
            <person name="Richards S."/>
            <person name="Worley K."/>
            <person name="Muzny D."/>
            <person name="Gibbs R."/>
        </authorList>
    </citation>
    <scope>NUCLEOTIDE SEQUENCE</scope>
    <source>
        <strain evidence="2">Sampled in the wild</strain>
    </source>
</reference>
<gene>
    <name evidence="2" type="ORF">J437_LFUL018817</name>
</gene>